<dbReference type="InterPro" id="IPR040449">
    <property type="entry name" value="Peptidase_S66_N"/>
</dbReference>
<comment type="similarity">
    <text evidence="1">Belongs to the peptidase S66 family.</text>
</comment>
<reference evidence="5 6" key="1">
    <citation type="submission" date="2020-08" db="EMBL/GenBank/DDBJ databases">
        <title>Sequencing the genomes of 1000 actinobacteria strains.</title>
        <authorList>
            <person name="Klenk H.-P."/>
        </authorList>
    </citation>
    <scope>NUCLEOTIDE SEQUENCE [LARGE SCALE GENOMIC DNA]</scope>
    <source>
        <strain evidence="5 6">DSM 45518</strain>
    </source>
</reference>
<evidence type="ECO:0000256" key="2">
    <source>
        <dbReference type="ARBA" id="ARBA00022801"/>
    </source>
</evidence>
<dbReference type="Gene3D" id="3.40.50.10740">
    <property type="entry name" value="Class I glutamine amidotransferase-like"/>
    <property type="match status" value="1"/>
</dbReference>
<name>A0A7W7G4I7_9ACTN</name>
<proteinExistence type="inferred from homology"/>
<dbReference type="SUPFAM" id="SSF52317">
    <property type="entry name" value="Class I glutamine amidotransferase-like"/>
    <property type="match status" value="1"/>
</dbReference>
<dbReference type="SUPFAM" id="SSF141986">
    <property type="entry name" value="LD-carboxypeptidase A C-terminal domain-like"/>
    <property type="match status" value="1"/>
</dbReference>
<dbReference type="Gene3D" id="3.50.30.60">
    <property type="entry name" value="LD-carboxypeptidase A C-terminal domain-like"/>
    <property type="match status" value="1"/>
</dbReference>
<dbReference type="PANTHER" id="PTHR30237:SF4">
    <property type="entry name" value="LD-CARBOXYPEPTIDASE C-TERMINAL DOMAIN-CONTAINING PROTEIN"/>
    <property type="match status" value="1"/>
</dbReference>
<dbReference type="EMBL" id="JACHMF010000001">
    <property type="protein sequence ID" value="MBB4695679.1"/>
    <property type="molecule type" value="Genomic_DNA"/>
</dbReference>
<gene>
    <name evidence="5" type="ORF">BKA14_005827</name>
</gene>
<accession>A0A7W7G4I7</accession>
<sequence>MDAPAKLQPGDRVAVVSPSWAGPGVYPATHERALRRIREDLGLEPVEFPTTRTPGAPAADRAADLMAAYADPTIRAVFASIGGDDQITVLPHLDPAPFRADPKPYFGYSDNTNLLNWLWTHGVAGYHGGSTMVHLTRRLHPAHLTSLRAALFETTDLPITEVAEFSEEESDWADPASLDTPQPTVPSPGWVWHQPGSVVTGPTWGGNLEILHWNLAAGRWILPAERYAGSILLLETSEEMPPAVEVFRMLRNAGERGLLQQFPAVLVATAKAAVFGAPAPAGERARYREDQRAAVLKALAVYNPSAMVVFGIDFGHTAPQWILPYGGRMTVDGPNRTITAHF</sequence>
<evidence type="ECO:0000313" key="6">
    <source>
        <dbReference type="Proteomes" id="UP000542742"/>
    </source>
</evidence>
<dbReference type="InterPro" id="IPR027478">
    <property type="entry name" value="LdcA_N"/>
</dbReference>
<protein>
    <submittedName>
        <fullName evidence="5">Muramoyltetrapeptide carboxypeptidase LdcA involved in peptidoglycan recycling</fullName>
    </submittedName>
</protein>
<dbReference type="Pfam" id="PF02016">
    <property type="entry name" value="Peptidase_S66"/>
    <property type="match status" value="1"/>
</dbReference>
<keyword evidence="2" id="KW-0378">Hydrolase</keyword>
<dbReference type="InterPro" id="IPR029062">
    <property type="entry name" value="Class_I_gatase-like"/>
</dbReference>
<evidence type="ECO:0000313" key="5">
    <source>
        <dbReference type="EMBL" id="MBB4695679.1"/>
    </source>
</evidence>
<feature type="domain" description="LD-carboxypeptidase C-terminal" evidence="4">
    <location>
        <begin position="200"/>
        <end position="331"/>
    </location>
</feature>
<dbReference type="Proteomes" id="UP000542742">
    <property type="component" value="Unassembled WGS sequence"/>
</dbReference>
<keyword evidence="5" id="KW-0121">Carboxypeptidase</keyword>
<feature type="domain" description="LD-carboxypeptidase N-terminal" evidence="3">
    <location>
        <begin position="13"/>
        <end position="128"/>
    </location>
</feature>
<dbReference type="PANTHER" id="PTHR30237">
    <property type="entry name" value="MURAMOYLTETRAPEPTIDE CARBOXYPEPTIDASE"/>
    <property type="match status" value="1"/>
</dbReference>
<organism evidence="5 6">
    <name type="scientific">Paractinoplanes abujensis</name>
    <dbReference type="NCBI Taxonomy" id="882441"/>
    <lineage>
        <taxon>Bacteria</taxon>
        <taxon>Bacillati</taxon>
        <taxon>Actinomycetota</taxon>
        <taxon>Actinomycetes</taxon>
        <taxon>Micromonosporales</taxon>
        <taxon>Micromonosporaceae</taxon>
        <taxon>Paractinoplanes</taxon>
    </lineage>
</organism>
<dbReference type="AlphaFoldDB" id="A0A7W7G4I7"/>
<dbReference type="GO" id="GO:0004180">
    <property type="term" value="F:carboxypeptidase activity"/>
    <property type="evidence" value="ECO:0007669"/>
    <property type="project" value="UniProtKB-KW"/>
</dbReference>
<dbReference type="RefSeq" id="WP_184954000.1">
    <property type="nucleotide sequence ID" value="NZ_BOMC01000067.1"/>
</dbReference>
<evidence type="ECO:0000256" key="1">
    <source>
        <dbReference type="ARBA" id="ARBA00010233"/>
    </source>
</evidence>
<dbReference type="InterPro" id="IPR040921">
    <property type="entry name" value="Peptidase_S66C"/>
</dbReference>
<dbReference type="CDD" id="cd07062">
    <property type="entry name" value="Peptidase_S66_mccF_like"/>
    <property type="match status" value="1"/>
</dbReference>
<keyword evidence="5" id="KW-0645">Protease</keyword>
<comment type="caution">
    <text evidence="5">The sequence shown here is derived from an EMBL/GenBank/DDBJ whole genome shotgun (WGS) entry which is preliminary data.</text>
</comment>
<dbReference type="InterPro" id="IPR027461">
    <property type="entry name" value="Carboxypeptidase_A_C_sf"/>
</dbReference>
<evidence type="ECO:0000259" key="3">
    <source>
        <dbReference type="Pfam" id="PF02016"/>
    </source>
</evidence>
<keyword evidence="6" id="KW-1185">Reference proteome</keyword>
<dbReference type="Pfam" id="PF17676">
    <property type="entry name" value="Peptidase_S66C"/>
    <property type="match status" value="1"/>
</dbReference>
<dbReference type="InterPro" id="IPR003507">
    <property type="entry name" value="S66_fam"/>
</dbReference>
<evidence type="ECO:0000259" key="4">
    <source>
        <dbReference type="Pfam" id="PF17676"/>
    </source>
</evidence>